<keyword evidence="6" id="KW-1185">Reference proteome</keyword>
<dbReference type="InterPro" id="IPR044515">
    <property type="entry name" value="ABTB1"/>
</dbReference>
<dbReference type="Gene3D" id="2.120.10.30">
    <property type="entry name" value="TolB, C-terminal domain"/>
    <property type="match status" value="1"/>
</dbReference>
<dbReference type="SUPFAM" id="SSF54695">
    <property type="entry name" value="POZ domain"/>
    <property type="match status" value="1"/>
</dbReference>
<dbReference type="Gene3D" id="3.30.710.10">
    <property type="entry name" value="Potassium Channel Kv1.1, Chain A"/>
    <property type="match status" value="1"/>
</dbReference>
<dbReference type="PANTHER" id="PTHR46231">
    <property type="entry name" value="ANKYRIN REPEAT AND BTB/POZ DOMAIN-CONTAINING PROTEIN 1"/>
    <property type="match status" value="1"/>
</dbReference>
<feature type="domain" description="BTB" evidence="4">
    <location>
        <begin position="412"/>
        <end position="479"/>
    </location>
</feature>
<keyword evidence="2" id="KW-0677">Repeat</keyword>
<evidence type="ECO:0000259" key="4">
    <source>
        <dbReference type="PROSITE" id="PS50097"/>
    </source>
</evidence>
<proteinExistence type="predicted"/>
<evidence type="ECO:0000313" key="5">
    <source>
        <dbReference type="EMBL" id="GFR51721.1"/>
    </source>
</evidence>
<evidence type="ECO:0000256" key="3">
    <source>
        <dbReference type="ARBA" id="ARBA00023043"/>
    </source>
</evidence>
<dbReference type="SMART" id="SM00225">
    <property type="entry name" value="BTB"/>
    <property type="match status" value="1"/>
</dbReference>
<keyword evidence="3" id="KW-0040">ANK repeat</keyword>
<dbReference type="GO" id="GO:0000151">
    <property type="term" value="C:ubiquitin ligase complex"/>
    <property type="evidence" value="ECO:0007669"/>
    <property type="project" value="TreeGrafter"/>
</dbReference>
<dbReference type="InterPro" id="IPR011333">
    <property type="entry name" value="SKP1/BTB/POZ_sf"/>
</dbReference>
<dbReference type="Pfam" id="PF00651">
    <property type="entry name" value="BTB"/>
    <property type="match status" value="1"/>
</dbReference>
<evidence type="ECO:0000256" key="1">
    <source>
        <dbReference type="ARBA" id="ARBA00004906"/>
    </source>
</evidence>
<dbReference type="CDD" id="cd18186">
    <property type="entry name" value="BTB_POZ_ZBTB_KLHL-like"/>
    <property type="match status" value="1"/>
</dbReference>
<comment type="pathway">
    <text evidence="1">Protein modification; protein ubiquitination.</text>
</comment>
<dbReference type="InterPro" id="IPR011042">
    <property type="entry name" value="6-blade_b-propeller_TolB-like"/>
</dbReference>
<dbReference type="Proteomes" id="UP001054857">
    <property type="component" value="Unassembled WGS sequence"/>
</dbReference>
<dbReference type="PROSITE" id="PS50097">
    <property type="entry name" value="BTB"/>
    <property type="match status" value="1"/>
</dbReference>
<dbReference type="GO" id="GO:0005737">
    <property type="term" value="C:cytoplasm"/>
    <property type="evidence" value="ECO:0007669"/>
    <property type="project" value="TreeGrafter"/>
</dbReference>
<accession>A0AAD3E5A1</accession>
<evidence type="ECO:0000313" key="6">
    <source>
        <dbReference type="Proteomes" id="UP001054857"/>
    </source>
</evidence>
<evidence type="ECO:0000256" key="2">
    <source>
        <dbReference type="ARBA" id="ARBA00022737"/>
    </source>
</evidence>
<name>A0AAD3E5A1_9CHLO</name>
<gene>
    <name evidence="5" type="ORF">Agub_g14169</name>
</gene>
<dbReference type="AlphaFoldDB" id="A0AAD3E5A1"/>
<organism evidence="5 6">
    <name type="scientific">Astrephomene gubernaculifera</name>
    <dbReference type="NCBI Taxonomy" id="47775"/>
    <lineage>
        <taxon>Eukaryota</taxon>
        <taxon>Viridiplantae</taxon>
        <taxon>Chlorophyta</taxon>
        <taxon>core chlorophytes</taxon>
        <taxon>Chlorophyceae</taxon>
        <taxon>CS clade</taxon>
        <taxon>Chlamydomonadales</taxon>
        <taxon>Astrephomenaceae</taxon>
        <taxon>Astrephomene</taxon>
    </lineage>
</organism>
<protein>
    <recommendedName>
        <fullName evidence="4">BTB domain-containing protein</fullName>
    </recommendedName>
</protein>
<reference evidence="5 6" key="1">
    <citation type="journal article" date="2021" name="Sci. Rep.">
        <title>Genome sequencing of the multicellular alga Astrephomene provides insights into convergent evolution of germ-soma differentiation.</title>
        <authorList>
            <person name="Yamashita S."/>
            <person name="Yamamoto K."/>
            <person name="Matsuzaki R."/>
            <person name="Suzuki S."/>
            <person name="Yamaguchi H."/>
            <person name="Hirooka S."/>
            <person name="Minakuchi Y."/>
            <person name="Miyagishima S."/>
            <person name="Kawachi M."/>
            <person name="Toyoda A."/>
            <person name="Nozaki H."/>
        </authorList>
    </citation>
    <scope>NUCLEOTIDE SEQUENCE [LARGE SCALE GENOMIC DNA]</scope>
    <source>
        <strain evidence="5 6">NIES-4017</strain>
    </source>
</reference>
<dbReference type="EMBL" id="BMAR01000053">
    <property type="protein sequence ID" value="GFR51721.1"/>
    <property type="molecule type" value="Genomic_DNA"/>
</dbReference>
<comment type="caution">
    <text evidence="5">The sequence shown here is derived from an EMBL/GenBank/DDBJ whole genome shotgun (WGS) entry which is preliminary data.</text>
</comment>
<dbReference type="InterPro" id="IPR000210">
    <property type="entry name" value="BTB/POZ_dom"/>
</dbReference>
<dbReference type="PANTHER" id="PTHR46231:SF1">
    <property type="entry name" value="ANKYRIN REPEAT AND BTB_POZ DOMAIN-CONTAINING PROTEIN 1"/>
    <property type="match status" value="1"/>
</dbReference>
<sequence>MVETSANLDNLEKVSLPVPFPVAIVTRPHPGISGSPNCNYQTLVFSNERDALFSSGSGARSCIFELLGDGSDPSAPFRLAALALELKERSPDGRLVPYTCQVALHRAVYDSYSKAVYFVEGRALMRLGSDDVVAPLAGHRELCGANDGPGGAARFQLPHSLAADGAGSLFVADCGTVRRVVLPGLHEREGAEAVVTTLYGGPWSAGFVDVAYESTTGRLYAATISAVYRLSDEGRVITRVAGCEAASGSGSAAASNWGGGNGLPAPAAAAAVPAGAAPEGAAAATSAGSAAGGGSGAGQFQGFGGISGLVADVDGGLLVADRQHVYRLEADGGVASVICVGKSDTSWGAVGCYPCILPNGWLALCQYHDRRLLLLHLGLQPAPAPQRAVWHEGVSGLLGDLAALLACPDGSEDVEVAVGGACFRCHRVILAARCAYFRRLFAGSFADSRARKVVLQDADPDAFSHLLRHMYTGDLSFPLASLRAVAELADRLLLHQVVRHVHRRLLAAAQPEGVVADMLWAQRQGFTDLLASLKEWYLEHQTQVLAAAPDSVRELFVAAPALMYDLHCATVRQAQQQQRK</sequence>
<dbReference type="SUPFAM" id="SSF63829">
    <property type="entry name" value="Calcium-dependent phosphotriesterase"/>
    <property type="match status" value="1"/>
</dbReference>